<dbReference type="AlphaFoldDB" id="A0A183JAS5"/>
<evidence type="ECO:0000313" key="11">
    <source>
        <dbReference type="Proteomes" id="UP000270296"/>
    </source>
</evidence>
<protein>
    <recommendedName>
        <fullName evidence="3">Coiled-coil domain-containing protein 86</fullName>
    </recommendedName>
</protein>
<organism evidence="12">
    <name type="scientific">Soboliphyme baturini</name>
    <dbReference type="NCBI Taxonomy" id="241478"/>
    <lineage>
        <taxon>Eukaryota</taxon>
        <taxon>Metazoa</taxon>
        <taxon>Ecdysozoa</taxon>
        <taxon>Nematoda</taxon>
        <taxon>Enoplea</taxon>
        <taxon>Dorylaimia</taxon>
        <taxon>Dioctophymatida</taxon>
        <taxon>Dioctophymatoidea</taxon>
        <taxon>Soboliphymatidae</taxon>
        <taxon>Soboliphyme</taxon>
    </lineage>
</organism>
<evidence type="ECO:0000256" key="6">
    <source>
        <dbReference type="ARBA" id="ARBA00022934"/>
    </source>
</evidence>
<evidence type="ECO:0000256" key="7">
    <source>
        <dbReference type="ARBA" id="ARBA00023054"/>
    </source>
</evidence>
<name>A0A183JAS5_9BILA</name>
<gene>
    <name evidence="10" type="ORF">SBAD_LOCUS12973</name>
</gene>
<dbReference type="PANTHER" id="PTHR13557:SF1">
    <property type="entry name" value="COILED-COIL DOMAIN-CONTAINING PROTEIN 86"/>
    <property type="match status" value="1"/>
</dbReference>
<keyword evidence="6" id="KW-0164">Citrullination</keyword>
<reference evidence="12" key="1">
    <citation type="submission" date="2016-06" db="UniProtKB">
        <authorList>
            <consortium name="WormBaseParasite"/>
        </authorList>
    </citation>
    <scope>IDENTIFICATION</scope>
</reference>
<dbReference type="WBParaSite" id="SBAD_0001338801-mRNA-1">
    <property type="protein sequence ID" value="SBAD_0001338801-mRNA-1"/>
    <property type="gene ID" value="SBAD_0001338801"/>
</dbReference>
<dbReference type="OrthoDB" id="277961at2759"/>
<comment type="function">
    <text evidence="9">Required for proper chromosome segregation during mitosis and error-free mitotic progression.</text>
</comment>
<evidence type="ECO:0000256" key="9">
    <source>
        <dbReference type="ARBA" id="ARBA00093307"/>
    </source>
</evidence>
<evidence type="ECO:0000256" key="3">
    <source>
        <dbReference type="ARBA" id="ARBA00016738"/>
    </source>
</evidence>
<accession>A0A183JAS5</accession>
<keyword evidence="5" id="KW-0597">Phosphoprotein</keyword>
<evidence type="ECO:0000256" key="8">
    <source>
        <dbReference type="ARBA" id="ARBA00023242"/>
    </source>
</evidence>
<evidence type="ECO:0000256" key="5">
    <source>
        <dbReference type="ARBA" id="ARBA00022553"/>
    </source>
</evidence>
<evidence type="ECO:0000256" key="2">
    <source>
        <dbReference type="ARBA" id="ARBA00004604"/>
    </source>
</evidence>
<evidence type="ECO:0000256" key="1">
    <source>
        <dbReference type="ARBA" id="ARBA00004286"/>
    </source>
</evidence>
<keyword evidence="8" id="KW-0539">Nucleus</keyword>
<evidence type="ECO:0000313" key="10">
    <source>
        <dbReference type="EMBL" id="VDP53162.1"/>
    </source>
</evidence>
<dbReference type="EMBL" id="UZAM01019636">
    <property type="protein sequence ID" value="VDP53162.1"/>
    <property type="molecule type" value="Genomic_DNA"/>
</dbReference>
<proteinExistence type="predicted"/>
<evidence type="ECO:0000313" key="12">
    <source>
        <dbReference type="WBParaSite" id="SBAD_0001338801-mRNA-1"/>
    </source>
</evidence>
<dbReference type="PANTHER" id="PTHR13557">
    <property type="entry name" value="COILED-COIL DOMAIN-CONTAINING PROTEIN 86"/>
    <property type="match status" value="1"/>
</dbReference>
<reference evidence="10 11" key="2">
    <citation type="submission" date="2018-11" db="EMBL/GenBank/DDBJ databases">
        <authorList>
            <consortium name="Pathogen Informatics"/>
        </authorList>
    </citation>
    <scope>NUCLEOTIDE SEQUENCE [LARGE SCALE GENOMIC DNA]</scope>
</reference>
<sequence length="155" mass="17534">MEVDTLPETKALRAEAEEVAAVSKNNSSAFEVIVQPDDSSEPLETVPLRSVPKSGRIWKKVKDSKFSALVKDKGVHTSWKKKQALREELALAKSLEQQICDQKRKMVESKKAAREEHEKRRIANEQKAEVVVPSARKLMVIEYDDEKGKFCNSLV</sequence>
<dbReference type="Proteomes" id="UP000270296">
    <property type="component" value="Unassembled WGS sequence"/>
</dbReference>
<keyword evidence="11" id="KW-1185">Reference proteome</keyword>
<comment type="subcellular location">
    <subcellularLocation>
        <location evidence="1">Chromosome</location>
    </subcellularLocation>
    <subcellularLocation>
        <location evidence="2">Nucleus</location>
        <location evidence="2">Nucleolus</location>
    </subcellularLocation>
</comment>
<dbReference type="GO" id="GO:0005730">
    <property type="term" value="C:nucleolus"/>
    <property type="evidence" value="ECO:0007669"/>
    <property type="project" value="UniProtKB-SubCell"/>
</dbReference>
<keyword evidence="4" id="KW-0158">Chromosome</keyword>
<dbReference type="GO" id="GO:0005694">
    <property type="term" value="C:chromosome"/>
    <property type="evidence" value="ECO:0007669"/>
    <property type="project" value="UniProtKB-SubCell"/>
</dbReference>
<evidence type="ECO:0000256" key="4">
    <source>
        <dbReference type="ARBA" id="ARBA00022454"/>
    </source>
</evidence>
<dbReference type="InterPro" id="IPR026570">
    <property type="entry name" value="CCDC86"/>
</dbReference>
<keyword evidence="7" id="KW-0175">Coiled coil</keyword>